<organism evidence="1 2">
    <name type="scientific">Vitis vinifera</name>
    <name type="common">Grape</name>
    <dbReference type="NCBI Taxonomy" id="29760"/>
    <lineage>
        <taxon>Eukaryota</taxon>
        <taxon>Viridiplantae</taxon>
        <taxon>Streptophyta</taxon>
        <taxon>Embryophyta</taxon>
        <taxon>Tracheophyta</taxon>
        <taxon>Spermatophyta</taxon>
        <taxon>Magnoliopsida</taxon>
        <taxon>eudicotyledons</taxon>
        <taxon>Gunneridae</taxon>
        <taxon>Pentapetalae</taxon>
        <taxon>rosids</taxon>
        <taxon>Vitales</taxon>
        <taxon>Vitaceae</taxon>
        <taxon>Viteae</taxon>
        <taxon>Vitis</taxon>
    </lineage>
</organism>
<dbReference type="Proteomes" id="UP000009183">
    <property type="component" value="Chromosome 7"/>
</dbReference>
<protein>
    <submittedName>
        <fullName evidence="1">Uncharacterized protein</fullName>
    </submittedName>
</protein>
<name>F6GYF6_VITVI</name>
<evidence type="ECO:0000313" key="2">
    <source>
        <dbReference type="Proteomes" id="UP000009183"/>
    </source>
</evidence>
<keyword evidence="2" id="KW-1185">Reference proteome</keyword>
<accession>F6GYF6</accession>
<dbReference type="PaxDb" id="29760-VIT_07s0095g00080.t01"/>
<proteinExistence type="predicted"/>
<evidence type="ECO:0000313" key="1">
    <source>
        <dbReference type="EMBL" id="CCB44977.1"/>
    </source>
</evidence>
<gene>
    <name evidence="1" type="ordered locus">VIT_07s0095g00080</name>
</gene>
<sequence>MTPWLRFPSPCYHNPVIASISTIDTSAYHPRSWLYASANPSPNPFLTDVDLLLVEFQNQNMKLLRGHPVPVLEELKLPMQKQRRQQIKHLHCYHSCMLQVVNVILMPNQ</sequence>
<reference evidence="2" key="1">
    <citation type="journal article" date="2007" name="Nature">
        <title>The grapevine genome sequence suggests ancestral hexaploidization in major angiosperm phyla.</title>
        <authorList>
            <consortium name="The French-Italian Public Consortium for Grapevine Genome Characterization."/>
            <person name="Jaillon O."/>
            <person name="Aury J.-M."/>
            <person name="Noel B."/>
            <person name="Policriti A."/>
            <person name="Clepet C."/>
            <person name="Casagrande A."/>
            <person name="Choisne N."/>
            <person name="Aubourg S."/>
            <person name="Vitulo N."/>
            <person name="Jubin C."/>
            <person name="Vezzi A."/>
            <person name="Legeai F."/>
            <person name="Hugueney P."/>
            <person name="Dasilva C."/>
            <person name="Horner D."/>
            <person name="Mica E."/>
            <person name="Jublot D."/>
            <person name="Poulain J."/>
            <person name="Bruyere C."/>
            <person name="Billault A."/>
            <person name="Segurens B."/>
            <person name="Gouyvenoux M."/>
            <person name="Ugarte E."/>
            <person name="Cattonaro F."/>
            <person name="Anthouard V."/>
            <person name="Vico V."/>
            <person name="Del Fabbro C."/>
            <person name="Alaux M."/>
            <person name="Di Gaspero G."/>
            <person name="Dumas V."/>
            <person name="Felice N."/>
            <person name="Paillard S."/>
            <person name="Juman I."/>
            <person name="Moroldo M."/>
            <person name="Scalabrin S."/>
            <person name="Canaguier A."/>
            <person name="Le Clainche I."/>
            <person name="Malacrida G."/>
            <person name="Durand E."/>
            <person name="Pesole G."/>
            <person name="Laucou V."/>
            <person name="Chatelet P."/>
            <person name="Merdinoglu D."/>
            <person name="Delledonne M."/>
            <person name="Pezzotti M."/>
            <person name="Lecharny A."/>
            <person name="Scarpelli C."/>
            <person name="Artiguenave F."/>
            <person name="Pe M.E."/>
            <person name="Valle G."/>
            <person name="Morgante M."/>
            <person name="Caboche M."/>
            <person name="Adam-Blondon A.-F."/>
            <person name="Weissenbach J."/>
            <person name="Quetier F."/>
            <person name="Wincker P."/>
        </authorList>
    </citation>
    <scope>NUCLEOTIDE SEQUENCE [LARGE SCALE GENOMIC DNA]</scope>
    <source>
        <strain evidence="2">cv. Pinot noir / PN40024</strain>
    </source>
</reference>
<dbReference type="AlphaFoldDB" id="F6GYF6"/>
<dbReference type="EMBL" id="FN594971">
    <property type="protein sequence ID" value="CCB44977.1"/>
    <property type="molecule type" value="Genomic_DNA"/>
</dbReference>
<dbReference type="InParanoid" id="F6GYF6"/>
<dbReference type="HOGENOM" id="CLU_2188806_0_0_1"/>